<feature type="region of interest" description="Disordered" evidence="1">
    <location>
        <begin position="1"/>
        <end position="104"/>
    </location>
</feature>
<dbReference type="Proteomes" id="UP001189429">
    <property type="component" value="Unassembled WGS sequence"/>
</dbReference>
<feature type="compositionally biased region" description="Acidic residues" evidence="1">
    <location>
        <begin position="39"/>
        <end position="62"/>
    </location>
</feature>
<feature type="region of interest" description="Disordered" evidence="1">
    <location>
        <begin position="112"/>
        <end position="131"/>
    </location>
</feature>
<accession>A0ABN9PF51</accession>
<protein>
    <submittedName>
        <fullName evidence="2">Uncharacterized protein</fullName>
    </submittedName>
</protein>
<dbReference type="EMBL" id="CAUYUJ010000603">
    <property type="protein sequence ID" value="CAK0791534.1"/>
    <property type="molecule type" value="Genomic_DNA"/>
</dbReference>
<gene>
    <name evidence="2" type="ORF">PCOR1329_LOCUS2399</name>
</gene>
<keyword evidence="3" id="KW-1185">Reference proteome</keyword>
<comment type="caution">
    <text evidence="2">The sequence shown here is derived from an EMBL/GenBank/DDBJ whole genome shotgun (WGS) entry which is preliminary data.</text>
</comment>
<reference evidence="2" key="1">
    <citation type="submission" date="2023-10" db="EMBL/GenBank/DDBJ databases">
        <authorList>
            <person name="Chen Y."/>
            <person name="Shah S."/>
            <person name="Dougan E. K."/>
            <person name="Thang M."/>
            <person name="Chan C."/>
        </authorList>
    </citation>
    <scope>NUCLEOTIDE SEQUENCE [LARGE SCALE GENOMIC DNA]</scope>
</reference>
<evidence type="ECO:0000313" key="2">
    <source>
        <dbReference type="EMBL" id="CAK0791534.1"/>
    </source>
</evidence>
<proteinExistence type="predicted"/>
<evidence type="ECO:0000313" key="3">
    <source>
        <dbReference type="Proteomes" id="UP001189429"/>
    </source>
</evidence>
<evidence type="ECO:0000256" key="1">
    <source>
        <dbReference type="SAM" id="MobiDB-lite"/>
    </source>
</evidence>
<sequence length="144" mass="16510">MVSALSRHARRTEGRFRQPFSPERPHPLQGGRWHSECHPDEEEDEGDEEEKKEEEEEEEEEEGQVRIAMGSGVRASPCRRRRAARLGTRAPLRRGGARGANTEKRRCKTYVENMSENTPLPTKKASCPQCHGTHWRPCWAPRGP</sequence>
<name>A0ABN9PF51_9DINO</name>
<organism evidence="2 3">
    <name type="scientific">Prorocentrum cordatum</name>
    <dbReference type="NCBI Taxonomy" id="2364126"/>
    <lineage>
        <taxon>Eukaryota</taxon>
        <taxon>Sar</taxon>
        <taxon>Alveolata</taxon>
        <taxon>Dinophyceae</taxon>
        <taxon>Prorocentrales</taxon>
        <taxon>Prorocentraceae</taxon>
        <taxon>Prorocentrum</taxon>
    </lineage>
</organism>